<dbReference type="AlphaFoldDB" id="A0A6P0CKC2"/>
<comment type="PTM">
    <text evidence="6">Cleaved by autocatalysis into a large and a small subunit.</text>
</comment>
<dbReference type="InterPro" id="IPR043137">
    <property type="entry name" value="GGT_ssub_C"/>
</dbReference>
<dbReference type="Pfam" id="PF01019">
    <property type="entry name" value="G_glu_transpept"/>
    <property type="match status" value="1"/>
</dbReference>
<keyword evidence="8" id="KW-1185">Reference proteome</keyword>
<dbReference type="Gene3D" id="1.10.246.130">
    <property type="match status" value="1"/>
</dbReference>
<evidence type="ECO:0000313" key="8">
    <source>
        <dbReference type="Proteomes" id="UP000468591"/>
    </source>
</evidence>
<evidence type="ECO:0000256" key="4">
    <source>
        <dbReference type="PIRSR" id="PIRSR600101-1"/>
    </source>
</evidence>
<evidence type="ECO:0000256" key="5">
    <source>
        <dbReference type="PIRSR" id="PIRSR600101-2"/>
    </source>
</evidence>
<accession>A0A6P0CKC2</accession>
<dbReference type="Gene3D" id="3.60.20.40">
    <property type="match status" value="1"/>
</dbReference>
<dbReference type="InterPro" id="IPR052896">
    <property type="entry name" value="GGT-like_enzyme"/>
</dbReference>
<dbReference type="InterPro" id="IPR029055">
    <property type="entry name" value="Ntn_hydrolases_N"/>
</dbReference>
<dbReference type="GO" id="GO:0006751">
    <property type="term" value="P:glutathione catabolic process"/>
    <property type="evidence" value="ECO:0007669"/>
    <property type="project" value="UniProtKB-UniRule"/>
</dbReference>
<dbReference type="Proteomes" id="UP000468591">
    <property type="component" value="Unassembled WGS sequence"/>
</dbReference>
<comment type="catalytic activity">
    <reaction evidence="3 6">
        <text>an N-terminal (5-L-glutamyl)-[peptide] + an alpha-amino acid = 5-L-glutamyl amino acid + an N-terminal L-alpha-aminoacyl-[peptide]</text>
        <dbReference type="Rhea" id="RHEA:23904"/>
        <dbReference type="Rhea" id="RHEA-COMP:9780"/>
        <dbReference type="Rhea" id="RHEA-COMP:9795"/>
        <dbReference type="ChEBI" id="CHEBI:77644"/>
        <dbReference type="ChEBI" id="CHEBI:78597"/>
        <dbReference type="ChEBI" id="CHEBI:78599"/>
        <dbReference type="ChEBI" id="CHEBI:78608"/>
        <dbReference type="EC" id="2.3.2.2"/>
    </reaction>
</comment>
<dbReference type="RefSeq" id="WP_164355956.1">
    <property type="nucleotide sequence ID" value="NZ_JAABNT010000026.1"/>
</dbReference>
<dbReference type="EC" id="2.3.2.2" evidence="6"/>
<reference evidence="7 8" key="1">
    <citation type="submission" date="2020-01" db="EMBL/GenBank/DDBJ databases">
        <title>Sulfitobacter sediminilitoris sp. nov., isolated from a tidal flat.</title>
        <authorList>
            <person name="Park S."/>
            <person name="Yoon J.-H."/>
        </authorList>
    </citation>
    <scope>NUCLEOTIDE SEQUENCE [LARGE SCALE GENOMIC DNA]</scope>
    <source>
        <strain evidence="7 8">JBTF-M27</strain>
    </source>
</reference>
<protein>
    <recommendedName>
        <fullName evidence="6">Glutathione hydrolase proenzyme</fullName>
        <ecNumber evidence="6">2.3.2.2</ecNumber>
        <ecNumber evidence="6">3.4.19.13</ecNumber>
    </recommendedName>
    <component>
        <recommendedName>
            <fullName evidence="6">Glutathione hydrolase large chain</fullName>
        </recommendedName>
    </component>
    <component>
        <recommendedName>
            <fullName evidence="6">Glutathione hydrolase small chain</fullName>
        </recommendedName>
    </component>
</protein>
<dbReference type="PRINTS" id="PR01210">
    <property type="entry name" value="GGTRANSPTASE"/>
</dbReference>
<proteinExistence type="inferred from homology"/>
<dbReference type="EC" id="3.4.19.13" evidence="6"/>
<dbReference type="SUPFAM" id="SSF56235">
    <property type="entry name" value="N-terminal nucleophile aminohydrolases (Ntn hydrolases)"/>
    <property type="match status" value="1"/>
</dbReference>
<dbReference type="PANTHER" id="PTHR43881">
    <property type="entry name" value="GAMMA-GLUTAMYLTRANSPEPTIDASE (AFU_ORTHOLOGUE AFUA_4G13580)"/>
    <property type="match status" value="1"/>
</dbReference>
<dbReference type="InterPro" id="IPR043138">
    <property type="entry name" value="GGT_lsub"/>
</dbReference>
<keyword evidence="6" id="KW-0317">Glutathione biosynthesis</keyword>
<gene>
    <name evidence="7" type="primary">ggt</name>
    <name evidence="7" type="ORF">GV827_21215</name>
</gene>
<dbReference type="GO" id="GO:0036374">
    <property type="term" value="F:glutathione hydrolase activity"/>
    <property type="evidence" value="ECO:0007669"/>
    <property type="project" value="UniProtKB-UniRule"/>
</dbReference>
<feature type="binding site" evidence="5">
    <location>
        <position position="433"/>
    </location>
    <ligand>
        <name>L-glutamate</name>
        <dbReference type="ChEBI" id="CHEBI:29985"/>
    </ligand>
</feature>
<evidence type="ECO:0000256" key="2">
    <source>
        <dbReference type="ARBA" id="ARBA00001089"/>
    </source>
</evidence>
<dbReference type="EMBL" id="JAABNT010000026">
    <property type="protein sequence ID" value="NEK24894.1"/>
    <property type="molecule type" value="Genomic_DNA"/>
</dbReference>
<name>A0A6P0CKC2_9RHOB</name>
<dbReference type="PANTHER" id="PTHR43881:SF1">
    <property type="entry name" value="GAMMA-GLUTAMYLTRANSPEPTIDASE (AFU_ORTHOLOGUE AFUA_4G13580)"/>
    <property type="match status" value="1"/>
</dbReference>
<comment type="pathway">
    <text evidence="6">Sulfur metabolism; glutathione metabolism.</text>
</comment>
<evidence type="ECO:0000256" key="3">
    <source>
        <dbReference type="ARBA" id="ARBA00047417"/>
    </source>
</evidence>
<keyword evidence="6 7" id="KW-0808">Transferase</keyword>
<comment type="caution">
    <text evidence="7">The sequence shown here is derived from an EMBL/GenBank/DDBJ whole genome shotgun (WGS) entry which is preliminary data.</text>
</comment>
<dbReference type="InterPro" id="IPR000101">
    <property type="entry name" value="GGT_peptidase"/>
</dbReference>
<keyword evidence="6" id="KW-0865">Zymogen</keyword>
<comment type="subunit">
    <text evidence="6">This enzyme consists of two polypeptide chains, which are synthesized in precursor form from a single polypeptide.</text>
</comment>
<comment type="catalytic activity">
    <reaction evidence="1 6">
        <text>an S-substituted glutathione + H2O = an S-substituted L-cysteinylglycine + L-glutamate</text>
        <dbReference type="Rhea" id="RHEA:59468"/>
        <dbReference type="ChEBI" id="CHEBI:15377"/>
        <dbReference type="ChEBI" id="CHEBI:29985"/>
        <dbReference type="ChEBI" id="CHEBI:90779"/>
        <dbReference type="ChEBI" id="CHEBI:143103"/>
        <dbReference type="EC" id="3.4.19.13"/>
    </reaction>
</comment>
<comment type="catalytic activity">
    <reaction evidence="2 6">
        <text>glutathione + H2O = L-cysteinylglycine + L-glutamate</text>
        <dbReference type="Rhea" id="RHEA:28807"/>
        <dbReference type="ChEBI" id="CHEBI:15377"/>
        <dbReference type="ChEBI" id="CHEBI:29985"/>
        <dbReference type="ChEBI" id="CHEBI:57925"/>
        <dbReference type="ChEBI" id="CHEBI:61694"/>
        <dbReference type="EC" id="3.4.19.13"/>
    </reaction>
</comment>
<evidence type="ECO:0000256" key="1">
    <source>
        <dbReference type="ARBA" id="ARBA00001049"/>
    </source>
</evidence>
<evidence type="ECO:0000313" key="7">
    <source>
        <dbReference type="EMBL" id="NEK24894.1"/>
    </source>
</evidence>
<dbReference type="GO" id="GO:0006750">
    <property type="term" value="P:glutathione biosynthetic process"/>
    <property type="evidence" value="ECO:0007669"/>
    <property type="project" value="UniProtKB-KW"/>
</dbReference>
<organism evidence="7 8">
    <name type="scientific">Sulfitobacter sediminilitoris</name>
    <dbReference type="NCBI Taxonomy" id="2698830"/>
    <lineage>
        <taxon>Bacteria</taxon>
        <taxon>Pseudomonadati</taxon>
        <taxon>Pseudomonadota</taxon>
        <taxon>Alphaproteobacteria</taxon>
        <taxon>Rhodobacterales</taxon>
        <taxon>Roseobacteraceae</taxon>
        <taxon>Sulfitobacter</taxon>
    </lineage>
</organism>
<keyword evidence="6" id="KW-0378">Hydrolase</keyword>
<sequence>MRDFHDPKRSPIYAANGALATSHPLATQAGLDVLKRGGNAVDAAVTAAAVLAVVEPSMTAIGGDGFALIHQPGKPLYGLNSSGRAAAALSTEMLVGQGWSEMDDLSPHAVTVPGVVKSWESLLASHGTMGLEEALKPAIEAAEAGFVVYPRVWSDWQECVAKLTSQGAGGQHYLVDGRAPRMGTIHKLPALAATLKVIAKEGAKGFYEGAVAADIVAELKQRGGVMTEEDLAGVSADPCTPVTAGYRGIELAELPPNGTGIIAQVILNLLERFELKGLEPHGAERLHLEMEAARIGYAIRDAHIGDPTTMGVAAEALIDKAWAKGLAATIDPAKRNEDLPSTDPNFTSDTIYLSCVDRDGMAVSLINSIFKGFGSGIVTEKTGIILQNRGAGFRVKPGHPNTIEGGKRPLHTIIPAMAMQGDKPRYCFGVMGGQYQPTGHAHVITNMVDFGMDPQEALDSARLFWRPDGTIELEPTLGQEVYDGLKAKGHPVDWTKVPHGGGQIIEIDHDAGVLIAGSDPRKDGCAMGY</sequence>
<dbReference type="UniPathway" id="UPA00204"/>
<keyword evidence="6 7" id="KW-0012">Acyltransferase</keyword>
<dbReference type="NCBIfam" id="TIGR00066">
    <property type="entry name" value="g_glut_trans"/>
    <property type="match status" value="1"/>
</dbReference>
<feature type="active site" description="Nucleophile" evidence="4">
    <location>
        <position position="350"/>
    </location>
</feature>
<evidence type="ECO:0000256" key="6">
    <source>
        <dbReference type="RuleBase" id="RU368036"/>
    </source>
</evidence>
<comment type="similarity">
    <text evidence="6">Belongs to the gamma-glutamyltransferase family.</text>
</comment>
<dbReference type="GO" id="GO:0103068">
    <property type="term" value="F:leukotriene C4 gamma-glutamyl transferase activity"/>
    <property type="evidence" value="ECO:0007669"/>
    <property type="project" value="UniProtKB-EC"/>
</dbReference>